<evidence type="ECO:0000256" key="4">
    <source>
        <dbReference type="ARBA" id="ARBA00022801"/>
    </source>
</evidence>
<evidence type="ECO:0000313" key="10">
    <source>
        <dbReference type="Proteomes" id="UP001652432"/>
    </source>
</evidence>
<dbReference type="Pfam" id="PF04002">
    <property type="entry name" value="RadC"/>
    <property type="match status" value="1"/>
</dbReference>
<dbReference type="PROSITE" id="PS50249">
    <property type="entry name" value="MPN"/>
    <property type="match status" value="1"/>
</dbReference>
<evidence type="ECO:0000313" key="9">
    <source>
        <dbReference type="EMBL" id="MCU6743332.1"/>
    </source>
</evidence>
<dbReference type="InterPro" id="IPR046778">
    <property type="entry name" value="UPF0758_N"/>
</dbReference>
<dbReference type="EMBL" id="JAOQKJ010000002">
    <property type="protein sequence ID" value="MCU6743332.1"/>
    <property type="molecule type" value="Genomic_DNA"/>
</dbReference>
<evidence type="ECO:0000256" key="2">
    <source>
        <dbReference type="ARBA" id="ARBA00022670"/>
    </source>
</evidence>
<dbReference type="InterPro" id="IPR001405">
    <property type="entry name" value="UPF0758"/>
</dbReference>
<keyword evidence="3" id="KW-0479">Metal-binding</keyword>
<dbReference type="PROSITE" id="PS01302">
    <property type="entry name" value="UPF0758"/>
    <property type="match status" value="1"/>
</dbReference>
<dbReference type="CDD" id="cd08071">
    <property type="entry name" value="MPN_DUF2466"/>
    <property type="match status" value="1"/>
</dbReference>
<keyword evidence="5" id="KW-0862">Zinc</keyword>
<dbReference type="RefSeq" id="WP_262572984.1">
    <property type="nucleotide sequence ID" value="NZ_JAOQKJ010000002.1"/>
</dbReference>
<evidence type="ECO:0000256" key="5">
    <source>
        <dbReference type="ARBA" id="ARBA00022833"/>
    </source>
</evidence>
<dbReference type="PANTHER" id="PTHR30471:SF3">
    <property type="entry name" value="UPF0758 PROTEIN YEES-RELATED"/>
    <property type="match status" value="1"/>
</dbReference>
<dbReference type="InterPro" id="IPR020891">
    <property type="entry name" value="UPF0758_CS"/>
</dbReference>
<evidence type="ECO:0000256" key="7">
    <source>
        <dbReference type="RuleBase" id="RU003797"/>
    </source>
</evidence>
<keyword evidence="6" id="KW-0482">Metalloprotease</keyword>
<keyword evidence="10" id="KW-1185">Reference proteome</keyword>
<dbReference type="NCBIfam" id="NF000642">
    <property type="entry name" value="PRK00024.1"/>
    <property type="match status" value="1"/>
</dbReference>
<keyword evidence="2" id="KW-0645">Protease</keyword>
<comment type="similarity">
    <text evidence="1 7">Belongs to the UPF0758 family.</text>
</comment>
<gene>
    <name evidence="9" type="primary">radC</name>
    <name evidence="9" type="ORF">OCV77_02235</name>
</gene>
<proteinExistence type="inferred from homology"/>
<evidence type="ECO:0000256" key="3">
    <source>
        <dbReference type="ARBA" id="ARBA00022723"/>
    </source>
</evidence>
<evidence type="ECO:0000256" key="1">
    <source>
        <dbReference type="ARBA" id="ARBA00010243"/>
    </source>
</evidence>
<accession>A0ABT2SZB3</accession>
<comment type="caution">
    <text evidence="9">The sequence shown here is derived from an EMBL/GenBank/DDBJ whole genome shotgun (WGS) entry which is preliminary data.</text>
</comment>
<dbReference type="InterPro" id="IPR037518">
    <property type="entry name" value="MPN"/>
</dbReference>
<keyword evidence="4" id="KW-0378">Hydrolase</keyword>
<sequence>MEAITETMSQEQPYEKFMRFGAEALTEAELLAVILRTGTRNCSALELAEKVLSLARGREKGLNALHHIPLRELLKIPGIGEVKAVKLKSLAELSKRMAKEQAASTLSFDSPDTVARYFMEELRHEEREKVLLLSLDSRLNLLEKDVLSIGTVNYSLLSAREIFVLAFQNKASSVMLLHNHPSGDATPSRQDVCITEKIKEAGELLGIPLTDHIVIGSNAYTSFKKCGLL</sequence>
<dbReference type="Proteomes" id="UP001652432">
    <property type="component" value="Unassembled WGS sequence"/>
</dbReference>
<feature type="domain" description="MPN" evidence="8">
    <location>
        <begin position="107"/>
        <end position="229"/>
    </location>
</feature>
<dbReference type="Pfam" id="PF20582">
    <property type="entry name" value="UPF0758_N"/>
    <property type="match status" value="1"/>
</dbReference>
<protein>
    <submittedName>
        <fullName evidence="9">DNA repair protein RadC</fullName>
    </submittedName>
</protein>
<dbReference type="InterPro" id="IPR025657">
    <property type="entry name" value="RadC_JAB"/>
</dbReference>
<reference evidence="9 10" key="1">
    <citation type="journal article" date="2021" name="ISME Commun">
        <title>Automated analysis of genomic sequences facilitates high-throughput and comprehensive description of bacteria.</title>
        <authorList>
            <person name="Hitch T.C.A."/>
        </authorList>
    </citation>
    <scope>NUCLEOTIDE SEQUENCE [LARGE SCALE GENOMIC DNA]</scope>
    <source>
        <strain evidence="9 10">Sanger_18</strain>
    </source>
</reference>
<organism evidence="9 10">
    <name type="scientific">Suilimivivens aceti</name>
    <dbReference type="NCBI Taxonomy" id="2981774"/>
    <lineage>
        <taxon>Bacteria</taxon>
        <taxon>Bacillati</taxon>
        <taxon>Bacillota</taxon>
        <taxon>Clostridia</taxon>
        <taxon>Lachnospirales</taxon>
        <taxon>Lachnospiraceae</taxon>
        <taxon>Suilimivivens</taxon>
    </lineage>
</organism>
<evidence type="ECO:0000259" key="8">
    <source>
        <dbReference type="PROSITE" id="PS50249"/>
    </source>
</evidence>
<evidence type="ECO:0000256" key="6">
    <source>
        <dbReference type="ARBA" id="ARBA00023049"/>
    </source>
</evidence>
<dbReference type="Gene3D" id="3.40.140.10">
    <property type="entry name" value="Cytidine Deaminase, domain 2"/>
    <property type="match status" value="1"/>
</dbReference>
<dbReference type="NCBIfam" id="TIGR00608">
    <property type="entry name" value="radc"/>
    <property type="match status" value="1"/>
</dbReference>
<name>A0ABT2SZB3_9FIRM</name>
<dbReference type="PANTHER" id="PTHR30471">
    <property type="entry name" value="DNA REPAIR PROTEIN RADC"/>
    <property type="match status" value="1"/>
</dbReference>